<keyword evidence="12" id="KW-1185">Reference proteome</keyword>
<dbReference type="GO" id="GO:0055085">
    <property type="term" value="P:transmembrane transport"/>
    <property type="evidence" value="ECO:0007669"/>
    <property type="project" value="TreeGrafter"/>
</dbReference>
<protein>
    <recommendedName>
        <fullName evidence="10">ML-like domain-containing protein</fullName>
    </recommendedName>
</protein>
<organism evidence="11 12">
    <name type="scientific">Linnemannia exigua</name>
    <dbReference type="NCBI Taxonomy" id="604196"/>
    <lineage>
        <taxon>Eukaryota</taxon>
        <taxon>Fungi</taxon>
        <taxon>Fungi incertae sedis</taxon>
        <taxon>Mucoromycota</taxon>
        <taxon>Mortierellomycotina</taxon>
        <taxon>Mortierellomycetes</taxon>
        <taxon>Mortierellales</taxon>
        <taxon>Mortierellaceae</taxon>
        <taxon>Linnemannia</taxon>
    </lineage>
</organism>
<keyword evidence="5 8" id="KW-1133">Transmembrane helix</keyword>
<evidence type="ECO:0000313" key="12">
    <source>
        <dbReference type="Proteomes" id="UP001194580"/>
    </source>
</evidence>
<evidence type="ECO:0000259" key="10">
    <source>
        <dbReference type="SMART" id="SM01320"/>
    </source>
</evidence>
<evidence type="ECO:0000256" key="8">
    <source>
        <dbReference type="SAM" id="Phobius"/>
    </source>
</evidence>
<dbReference type="PANTHER" id="PTHR31145:SF2">
    <property type="entry name" value="FLAVIN CARRIER PROTEIN 2"/>
    <property type="match status" value="1"/>
</dbReference>
<accession>A0AAD4DEL5</accession>
<feature type="region of interest" description="Disordered" evidence="7">
    <location>
        <begin position="1052"/>
        <end position="1172"/>
    </location>
</feature>
<dbReference type="Pfam" id="PF14558">
    <property type="entry name" value="TRP_N"/>
    <property type="match status" value="1"/>
</dbReference>
<dbReference type="InterPro" id="IPR040241">
    <property type="entry name" value="TRP_Flc/Pkd2-like"/>
</dbReference>
<feature type="non-terminal residue" evidence="11">
    <location>
        <position position="1"/>
    </location>
</feature>
<evidence type="ECO:0000256" key="9">
    <source>
        <dbReference type="SAM" id="SignalP"/>
    </source>
</evidence>
<feature type="transmembrane region" description="Helical" evidence="8">
    <location>
        <begin position="619"/>
        <end position="643"/>
    </location>
</feature>
<name>A0AAD4DEL5_9FUNG</name>
<feature type="transmembrane region" description="Helical" evidence="8">
    <location>
        <begin position="649"/>
        <end position="671"/>
    </location>
</feature>
<feature type="chain" id="PRO_5041940994" description="ML-like domain-containing protein" evidence="9">
    <location>
        <begin position="28"/>
        <end position="1172"/>
    </location>
</feature>
<evidence type="ECO:0000256" key="5">
    <source>
        <dbReference type="ARBA" id="ARBA00022989"/>
    </source>
</evidence>
<keyword evidence="6 8" id="KW-0472">Membrane</keyword>
<comment type="caution">
    <text evidence="11">The sequence shown here is derived from an EMBL/GenBank/DDBJ whole genome shotgun (WGS) entry which is preliminary data.</text>
</comment>
<feature type="transmembrane region" description="Helical" evidence="8">
    <location>
        <begin position="692"/>
        <end position="712"/>
    </location>
</feature>
<dbReference type="InterPro" id="IPR032800">
    <property type="entry name" value="TRP_N"/>
</dbReference>
<dbReference type="Proteomes" id="UP001194580">
    <property type="component" value="Unassembled WGS sequence"/>
</dbReference>
<keyword evidence="3 8" id="KW-0812">Transmembrane</keyword>
<evidence type="ECO:0000256" key="1">
    <source>
        <dbReference type="ARBA" id="ARBA00004141"/>
    </source>
</evidence>
<evidence type="ECO:0000256" key="2">
    <source>
        <dbReference type="ARBA" id="ARBA00010642"/>
    </source>
</evidence>
<evidence type="ECO:0000256" key="6">
    <source>
        <dbReference type="ARBA" id="ARBA00023136"/>
    </source>
</evidence>
<comment type="subcellular location">
    <subcellularLocation>
        <location evidence="1">Membrane</location>
        <topology evidence="1">Multi-pass membrane protein</topology>
    </subcellularLocation>
</comment>
<evidence type="ECO:0000256" key="7">
    <source>
        <dbReference type="SAM" id="MobiDB-lite"/>
    </source>
</evidence>
<evidence type="ECO:0000313" key="11">
    <source>
        <dbReference type="EMBL" id="KAG0276112.1"/>
    </source>
</evidence>
<gene>
    <name evidence="11" type="ORF">BGZ95_007991</name>
</gene>
<dbReference type="SMART" id="SM01320">
    <property type="entry name" value="TRP_N"/>
    <property type="match status" value="1"/>
</dbReference>
<evidence type="ECO:0000256" key="3">
    <source>
        <dbReference type="ARBA" id="ARBA00022692"/>
    </source>
</evidence>
<feature type="domain" description="ML-like" evidence="10">
    <location>
        <begin position="81"/>
        <end position="233"/>
    </location>
</feature>
<sequence length="1172" mass="126031">MLRNTRLLSTGLSLFLIASSFPSPAHAAPTTTITSISNNNIINNAEVIVLSAPEADPTTLSTNITKDDPKETGNSLISSKNIIRSIGFRSCSSSSSSGNNGAYEESSDEQQIKLSNLALLYDEQTNTISLNAEGSTDHEQDVTSAHILLTAYDRVLYDHAVDLTKVAPFIPRFKGRFAFQETFLAPALLPAQLPKQLFSLPAVEALASIQLYDTNGSPILCTSVPLTNIISAQSPVITIASVSLTVASVALAAITGLLAFLSSAAVLTTMPLATAGGTGTVGSSGGLSPSVADVVSFCQFIAMSGSLTLEYPELLQQWTQNFGWSMGLVHSEGWNDAINSLRTRTSKTEAAAAAAESEASKTGADKMLFNGLVSSNVQGAKAMATTTSSTAAAGNSNTPVKVLSMQSMMGGAVKGLVAQAIAHNQTQSQALSMAMANVDLSHLLKPAPSKRQAPPPAMPAAVSSTPPVLPPSVPTVAPTPVPVIGADMLPSLQDASLMNRLGDHLSTLNIFNAPSPAAKDPFPASLSTESPTHPLEPPESWPQGGYHPSTNALSPPGLVSYGQRLHIPAKNMFMTSLLLFLILLLATSMLALLLRIGLEAYAYFRPGKFTKLRRRFTSYYLGGMRRVVLLAYFAVATMAFYQLTLKDSWAITLLAVMTVLLFLALVTYITLRLRRAGGTSLFFDERIKSKYGALYDQYVLSAYWFFVPVLLYQMTKAAIVGLGQCSENNHEMHHHRHGSSESWAQVSLLLLVEISFAALTIWKHPFSDKTPNRLNGTLGCVRVLNVVMLAVLIESTALSSVTRTVVGVVITGTQALVMILLALLITFQLGRAIWRLWDVIKASRMGKKNKKKKDLLSDEGIVVVSVKDVKDNYRKDDDEGGERFGRKANEYSRWGDDSLTGLIGMMGIGSNPIIQCTPASDDEEDSEVMGLSNRRSVDNYPVQEHWRERDSAIGDVEEDEAENGAVVKGLRESTQSYGSQSSHILDYYKSSYLPACLTAASGQNDSKSSERGLGLGSISEDEDQEIDVDRLGLLLPDVDSNGPWVQSAYMTRRRSESAVRNDHVNSKVEPEDGAGEPETRSSISSLQQHRRRPASIGGERQVISMTFGHSGSSEHTVISSGSRLGREGVRRESLPTFRSTFIPESLLAGPPPLSTTPRHNSVSSAMLATPPS</sequence>
<feature type="transmembrane region" description="Helical" evidence="8">
    <location>
        <begin position="805"/>
        <end position="827"/>
    </location>
</feature>
<feature type="region of interest" description="Disordered" evidence="7">
    <location>
        <begin position="1000"/>
        <end position="1022"/>
    </location>
</feature>
<feature type="signal peptide" evidence="9">
    <location>
        <begin position="1"/>
        <end position="27"/>
    </location>
</feature>
<keyword evidence="4 9" id="KW-0732">Signal</keyword>
<dbReference type="GO" id="GO:0009272">
    <property type="term" value="P:fungal-type cell wall biogenesis"/>
    <property type="evidence" value="ECO:0007669"/>
    <property type="project" value="TreeGrafter"/>
</dbReference>
<dbReference type="EMBL" id="JAAAIL010000402">
    <property type="protein sequence ID" value="KAG0276112.1"/>
    <property type="molecule type" value="Genomic_DNA"/>
</dbReference>
<feature type="compositionally biased region" description="Polar residues" evidence="7">
    <location>
        <begin position="1103"/>
        <end position="1122"/>
    </location>
</feature>
<dbReference type="AlphaFoldDB" id="A0AAD4DEL5"/>
<evidence type="ECO:0000256" key="4">
    <source>
        <dbReference type="ARBA" id="ARBA00022729"/>
    </source>
</evidence>
<comment type="similarity">
    <text evidence="2">Belongs to the transient receptor potential (TRP) ion channel family.</text>
</comment>
<reference evidence="11" key="1">
    <citation type="journal article" date="2020" name="Fungal Divers.">
        <title>Resolving the Mortierellaceae phylogeny through synthesis of multi-gene phylogenetics and phylogenomics.</title>
        <authorList>
            <person name="Vandepol N."/>
            <person name="Liber J."/>
            <person name="Desiro A."/>
            <person name="Na H."/>
            <person name="Kennedy M."/>
            <person name="Barry K."/>
            <person name="Grigoriev I.V."/>
            <person name="Miller A.N."/>
            <person name="O'Donnell K."/>
            <person name="Stajich J.E."/>
            <person name="Bonito G."/>
        </authorList>
    </citation>
    <scope>NUCLEOTIDE SEQUENCE</scope>
    <source>
        <strain evidence="11">NRRL 28262</strain>
    </source>
</reference>
<feature type="transmembrane region" description="Helical" evidence="8">
    <location>
        <begin position="573"/>
        <end position="598"/>
    </location>
</feature>
<feature type="transmembrane region" description="Helical" evidence="8">
    <location>
        <begin position="742"/>
        <end position="762"/>
    </location>
</feature>
<dbReference type="Pfam" id="PF06011">
    <property type="entry name" value="TRP"/>
    <property type="match status" value="1"/>
</dbReference>
<feature type="compositionally biased region" description="Polar residues" evidence="7">
    <location>
        <begin position="1155"/>
        <end position="1166"/>
    </location>
</feature>
<dbReference type="PANTHER" id="PTHR31145">
    <property type="entry name" value="INTEGRAL MEMBRANE PROTEIN (AFU_ORTHOLOGUE AFUA_7G01610)"/>
    <property type="match status" value="1"/>
</dbReference>
<proteinExistence type="inferred from homology"/>
<dbReference type="GO" id="GO:0016020">
    <property type="term" value="C:membrane"/>
    <property type="evidence" value="ECO:0007669"/>
    <property type="project" value="UniProtKB-SubCell"/>
</dbReference>
<feature type="compositionally biased region" description="Basic and acidic residues" evidence="7">
    <location>
        <begin position="1053"/>
        <end position="1070"/>
    </location>
</feature>
<dbReference type="InterPro" id="IPR010308">
    <property type="entry name" value="TRP_C"/>
</dbReference>
<feature type="compositionally biased region" description="Basic and acidic residues" evidence="7">
    <location>
        <begin position="1124"/>
        <end position="1133"/>
    </location>
</feature>
<feature type="region of interest" description="Disordered" evidence="7">
    <location>
        <begin position="520"/>
        <end position="547"/>
    </location>
</feature>